<dbReference type="EMBL" id="VDLX02000027">
    <property type="protein sequence ID" value="KAB8187587.1"/>
    <property type="molecule type" value="Genomic_DNA"/>
</dbReference>
<dbReference type="SUPFAM" id="SSF51182">
    <property type="entry name" value="RmlC-like cupins"/>
    <property type="match status" value="1"/>
</dbReference>
<dbReference type="InterPro" id="IPR011051">
    <property type="entry name" value="RmlC_Cupin_sf"/>
</dbReference>
<dbReference type="OrthoDB" id="9799053at2"/>
<evidence type="ECO:0000313" key="1">
    <source>
        <dbReference type="EMBL" id="KAB8187587.1"/>
    </source>
</evidence>
<sequence length="133" mass="14005">MSDVLMPDPPDLSRMLATAGAFAVPVHDVRLTPDDLEPEQIVAGDPAASSLELGGGRGIRELTPGVVTDVETDKLFVVLSGRATIAVEGGTTIEVGPGDVCLLAEGARTTWIVHETLRKVYQVRHPEQPAATP</sequence>
<organism evidence="1 2">
    <name type="scientific">Nonomuraea phyllanthi</name>
    <dbReference type="NCBI Taxonomy" id="2219224"/>
    <lineage>
        <taxon>Bacteria</taxon>
        <taxon>Bacillati</taxon>
        <taxon>Actinomycetota</taxon>
        <taxon>Actinomycetes</taxon>
        <taxon>Streptosporangiales</taxon>
        <taxon>Streptosporangiaceae</taxon>
        <taxon>Nonomuraea</taxon>
    </lineage>
</organism>
<comment type="caution">
    <text evidence="1">The sequence shown here is derived from an EMBL/GenBank/DDBJ whole genome shotgun (WGS) entry which is preliminary data.</text>
</comment>
<accession>A0A5P9YMM5</accession>
<dbReference type="RefSeq" id="WP_139637468.1">
    <property type="nucleotide sequence ID" value="NZ_CP045572.1"/>
</dbReference>
<dbReference type="InterPro" id="IPR008579">
    <property type="entry name" value="UGlyAH_Cupin_dom"/>
</dbReference>
<accession>A0A5C4V7Q5</accession>
<dbReference type="Gene3D" id="2.60.120.10">
    <property type="entry name" value="Jelly Rolls"/>
    <property type="match status" value="1"/>
</dbReference>
<keyword evidence="2" id="KW-1185">Reference proteome</keyword>
<dbReference type="PANTHER" id="PTHR40943">
    <property type="entry name" value="CYTOPLASMIC PROTEIN-RELATED"/>
    <property type="match status" value="1"/>
</dbReference>
<dbReference type="InterPro" id="IPR014710">
    <property type="entry name" value="RmlC-like_jellyroll"/>
</dbReference>
<reference evidence="1 2" key="1">
    <citation type="submission" date="2019-10" db="EMBL/GenBank/DDBJ databases">
        <title>Nonomuraea sp. nov., isolated from Phyllanthus amarus.</title>
        <authorList>
            <person name="Klykleung N."/>
            <person name="Tanasupawat S."/>
        </authorList>
    </citation>
    <scope>NUCLEOTIDE SEQUENCE [LARGE SCALE GENOMIC DNA]</scope>
    <source>
        <strain evidence="1 2">PA1-10</strain>
    </source>
</reference>
<evidence type="ECO:0000313" key="2">
    <source>
        <dbReference type="Proteomes" id="UP000312512"/>
    </source>
</evidence>
<protein>
    <submittedName>
        <fullName evidence="1">DUF861 domain-containing protein</fullName>
    </submittedName>
</protein>
<dbReference type="Pfam" id="PF05899">
    <property type="entry name" value="Cupin_3"/>
    <property type="match status" value="1"/>
</dbReference>
<name>A0A5C4V7Q5_9ACTN</name>
<dbReference type="PANTHER" id="PTHR40943:SF1">
    <property type="entry name" value="CYTOPLASMIC PROTEIN"/>
    <property type="match status" value="1"/>
</dbReference>
<proteinExistence type="predicted"/>
<dbReference type="AlphaFoldDB" id="A0A5C4V7Q5"/>
<gene>
    <name evidence="1" type="ORF">FH608_045815</name>
</gene>
<dbReference type="Proteomes" id="UP000312512">
    <property type="component" value="Unassembled WGS sequence"/>
</dbReference>